<feature type="compositionally biased region" description="Low complexity" evidence="2">
    <location>
        <begin position="586"/>
        <end position="595"/>
    </location>
</feature>
<sequence>MATATMATAAGAAALLYYTLNRKLQSRTIGDEDEEHTSDAPTNVPLGIDRVSHRLIQAPATWLETISTLSETLRFTYSETLGKWPIGDLAFGINFLLKSQGNYHVDSVFGGNDSLQLKGADIIVELKYLLNLLTLCWHFSKKPFPLFLEETGYSQESVLLQEPKAGILKPAFTIIADHNMGCFLLLIRGTHSIKDTLTAVTGTVIPFHHSVVYQGGVSNLVLGYAHCGMVAAARWIAKLATPCLLEALHHHSDYEVKIVGHSLGGGTAALLTYILREQKELSMTTCVTFAPAACMTWELAESGNSFITSVINGADLVPTFSAASVDDLRSEVTASAWINDLRNQIEQTRILSTVYRSASALGSRLPSIATAKAKVAGAGAILQPVSNGTQVAMKRAKSMAQAAWTHPNLTLSSWSCIGPRRRAVGSHSNTKGEDNSPRSSSSATEESSDPLICYPKKGVNAKNMNLPVSSSVEEWSSEIEFANERILDASGNVDHDDGEHMTDHDKYEDQMSEVELWHRLEHELYDRPDGEVEEIREEEAAIAEVTDGQTGSSAPEMKEVHRFFPAGKIMHIVTFHSDAEEHENYSSSSSTSSDSSEPDETKIGIFLTPRSLYRKIRLSQTMISDHFMPVYRKQIESLIKELEEESAKDHRTQVVL</sequence>
<dbReference type="GO" id="GO:0016787">
    <property type="term" value="F:hydrolase activity"/>
    <property type="evidence" value="ECO:0007669"/>
    <property type="project" value="UniProtKB-KW"/>
</dbReference>
<feature type="region of interest" description="Disordered" evidence="2">
    <location>
        <begin position="422"/>
        <end position="451"/>
    </location>
</feature>
<protein>
    <submittedName>
        <fullName evidence="5">Putative lipoprotein lipase</fullName>
    </submittedName>
</protein>
<dbReference type="InterPro" id="IPR029058">
    <property type="entry name" value="AB_hydrolase_fold"/>
</dbReference>
<dbReference type="SUPFAM" id="SSF53474">
    <property type="entry name" value="alpha/beta-Hydrolases"/>
    <property type="match status" value="1"/>
</dbReference>
<proteinExistence type="predicted"/>
<dbReference type="PANTHER" id="PTHR46023:SF5">
    <property type="entry name" value="OS02G0780700 PROTEIN"/>
    <property type="match status" value="1"/>
</dbReference>
<evidence type="ECO:0000256" key="1">
    <source>
        <dbReference type="ARBA" id="ARBA00022801"/>
    </source>
</evidence>
<evidence type="ECO:0000313" key="5">
    <source>
        <dbReference type="EMBL" id="KAE9615288.1"/>
    </source>
</evidence>
<reference evidence="6" key="1">
    <citation type="journal article" date="2020" name="Nat. Commun.">
        <title>Genome sequence of the cluster root forming white lupin.</title>
        <authorList>
            <person name="Hufnagel B."/>
            <person name="Marques A."/>
            <person name="Soriano A."/>
            <person name="Marques L."/>
            <person name="Divol F."/>
            <person name="Doumas P."/>
            <person name="Sallet E."/>
            <person name="Mancinotti D."/>
            <person name="Carrere S."/>
            <person name="Marande W."/>
            <person name="Arribat S."/>
            <person name="Keller J."/>
            <person name="Huneau C."/>
            <person name="Blein T."/>
            <person name="Aime D."/>
            <person name="Laguerre M."/>
            <person name="Taylor J."/>
            <person name="Schubert V."/>
            <person name="Nelson M."/>
            <person name="Geu-Flores F."/>
            <person name="Crespi M."/>
            <person name="Gallardo-Guerrero K."/>
            <person name="Delaux P.-M."/>
            <person name="Salse J."/>
            <person name="Berges H."/>
            <person name="Guyot R."/>
            <person name="Gouzy J."/>
            <person name="Peret B."/>
        </authorList>
    </citation>
    <scope>NUCLEOTIDE SEQUENCE [LARGE SCALE GENOMIC DNA]</scope>
    <source>
        <strain evidence="6">cv. Amiga</strain>
    </source>
</reference>
<accession>A0A6A4QLY1</accession>
<dbReference type="Proteomes" id="UP000447434">
    <property type="component" value="Chromosome 4"/>
</dbReference>
<feature type="region of interest" description="Disordered" evidence="2">
    <location>
        <begin position="580"/>
        <end position="601"/>
    </location>
</feature>
<dbReference type="PANTHER" id="PTHR46023">
    <property type="entry name" value="LIPASE CLASS 3 PROTEIN-LIKE"/>
    <property type="match status" value="1"/>
</dbReference>
<comment type="caution">
    <text evidence="5">The sequence shown here is derived from an EMBL/GenBank/DDBJ whole genome shotgun (WGS) entry which is preliminary data.</text>
</comment>
<feature type="domain" description="Fungal lipase-type" evidence="3">
    <location>
        <begin position="185"/>
        <end position="322"/>
    </location>
</feature>
<evidence type="ECO:0000256" key="2">
    <source>
        <dbReference type="SAM" id="MobiDB-lite"/>
    </source>
</evidence>
<evidence type="ECO:0000259" key="3">
    <source>
        <dbReference type="Pfam" id="PF01764"/>
    </source>
</evidence>
<evidence type="ECO:0000259" key="4">
    <source>
        <dbReference type="Pfam" id="PF03893"/>
    </source>
</evidence>
<keyword evidence="6" id="KW-1185">Reference proteome</keyword>
<dbReference type="OrthoDB" id="438440at2759"/>
<evidence type="ECO:0000313" key="6">
    <source>
        <dbReference type="Proteomes" id="UP000447434"/>
    </source>
</evidence>
<keyword evidence="1" id="KW-0378">Hydrolase</keyword>
<dbReference type="EMBL" id="WOCE01000004">
    <property type="protein sequence ID" value="KAE9615288.1"/>
    <property type="molecule type" value="Genomic_DNA"/>
</dbReference>
<dbReference type="InterPro" id="IPR002921">
    <property type="entry name" value="Fungal_lipase-type"/>
</dbReference>
<dbReference type="Pfam" id="PF01764">
    <property type="entry name" value="Lipase_3"/>
    <property type="match status" value="1"/>
</dbReference>
<dbReference type="AlphaFoldDB" id="A0A6A4QLY1"/>
<dbReference type="Pfam" id="PF03893">
    <property type="entry name" value="Lipase3_N"/>
    <property type="match status" value="1"/>
</dbReference>
<organism evidence="5 6">
    <name type="scientific">Lupinus albus</name>
    <name type="common">White lupine</name>
    <name type="synonym">Lupinus termis</name>
    <dbReference type="NCBI Taxonomy" id="3870"/>
    <lineage>
        <taxon>Eukaryota</taxon>
        <taxon>Viridiplantae</taxon>
        <taxon>Streptophyta</taxon>
        <taxon>Embryophyta</taxon>
        <taxon>Tracheophyta</taxon>
        <taxon>Spermatophyta</taxon>
        <taxon>Magnoliopsida</taxon>
        <taxon>eudicotyledons</taxon>
        <taxon>Gunneridae</taxon>
        <taxon>Pentapetalae</taxon>
        <taxon>rosids</taxon>
        <taxon>fabids</taxon>
        <taxon>Fabales</taxon>
        <taxon>Fabaceae</taxon>
        <taxon>Papilionoideae</taxon>
        <taxon>50 kb inversion clade</taxon>
        <taxon>genistoids sensu lato</taxon>
        <taxon>core genistoids</taxon>
        <taxon>Genisteae</taxon>
        <taxon>Lupinus</taxon>
    </lineage>
</organism>
<keyword evidence="5" id="KW-0449">Lipoprotein</keyword>
<dbReference type="InterPro" id="IPR005592">
    <property type="entry name" value="Mono/diacylglycerol_lipase_N"/>
</dbReference>
<name>A0A6A4QLY1_LUPAL</name>
<dbReference type="GO" id="GO:0016042">
    <property type="term" value="P:lipid catabolic process"/>
    <property type="evidence" value="ECO:0007669"/>
    <property type="project" value="InterPro"/>
</dbReference>
<dbReference type="CDD" id="cd00519">
    <property type="entry name" value="Lipase_3"/>
    <property type="match status" value="1"/>
</dbReference>
<feature type="domain" description="Mono-/di-acylglycerol lipase N-terminal" evidence="4">
    <location>
        <begin position="50"/>
        <end position="129"/>
    </location>
</feature>
<gene>
    <name evidence="5" type="ORF">Lalb_Chr04g0253661</name>
</gene>
<dbReference type="Gene3D" id="3.40.50.1820">
    <property type="entry name" value="alpha/beta hydrolase"/>
    <property type="match status" value="1"/>
</dbReference>